<dbReference type="GO" id="GO:0016020">
    <property type="term" value="C:membrane"/>
    <property type="evidence" value="ECO:0007669"/>
    <property type="project" value="UniProtKB-SubCell"/>
</dbReference>
<evidence type="ECO:0000256" key="4">
    <source>
        <dbReference type="ARBA" id="ARBA00022989"/>
    </source>
</evidence>
<feature type="transmembrane region" description="Helical" evidence="6">
    <location>
        <begin position="294"/>
        <end position="313"/>
    </location>
</feature>
<sequence length="729" mass="78597">MATQKLSACVFTSALVHQACVFTSSLVYRGRFIEWRRDIHSTCENGYDCSLRLRRAVQRRHGGHFVNDFLARSCKKACESATRTYLSFPITVGAFTVIHLTEPLWGKLSKPRGVKNMGAPGTNGVADDHHGMTSMAGDAVAPLNGVIVTRTNFGVKPTAGKHDGNSHGACILENWEFQQSPELPRFLPTLRGHHMGQLTGADSSEILLEFKRCLALAAPTALANILWFARVVVSTIYLGHLGNNDLAGAALAMGFCNVTGYSLVMGLSTGIDPICAQAYGAGNYKLLQLTMQRAVIMLQCVSAVIAVSIWLNVERILILCGQDPEIAAVTKNYTLVLIPDLFVYALVVPTRTYLRSQYITVPLTVSAGIALCIHIPLNYALIFKAGLGYRGAALSTVCTDISFICLLLLTVWLVTPKEGRGKWEGWSRECLKEWGPILRLSLPSCVSVCVEWWTFEIITIFAGLLPDPSTAVATMSIMLNCAYMSIMTPLAVSQSASTRVGIELGANSPPAARLAAYVAWSIAFVLAGASLTFFTTCGAHVARLFTDIASVQLHIQTVIPLLGIVQLFSIPQSVAAGIVRGCARPDALLGVSLVAFYLIGLPLAAYLAFVMHMGDAGLWRGLIAAEVVAAVSTVSIILLLDWGAEAKRAQLFVTKSQCSATIPHDDDPHVDSAETGKKDPTNDCPQKWAGTDYHNIADQSLTAPLLNDQEEDSACEDSKPAGNRLDTSH</sequence>
<evidence type="ECO:0000256" key="2">
    <source>
        <dbReference type="ARBA" id="ARBA00010199"/>
    </source>
</evidence>
<proteinExistence type="inferred from homology"/>
<evidence type="ECO:0000256" key="7">
    <source>
        <dbReference type="SAM" id="MobiDB-lite"/>
    </source>
</evidence>
<feature type="transmembrane region" description="Helical" evidence="6">
    <location>
        <begin position="361"/>
        <end position="381"/>
    </location>
</feature>
<keyword evidence="5 6" id="KW-0472">Membrane</keyword>
<evidence type="ECO:0000313" key="9">
    <source>
        <dbReference type="Proteomes" id="UP000265515"/>
    </source>
</evidence>
<protein>
    <recommendedName>
        <fullName evidence="6">Protein DETOXIFICATION</fullName>
    </recommendedName>
    <alternativeName>
        <fullName evidence="6">Multidrug and toxic compound extrusion protein</fullName>
    </alternativeName>
</protein>
<dbReference type="Proteomes" id="UP000265515">
    <property type="component" value="Unassembled WGS sequence"/>
</dbReference>
<dbReference type="InterPro" id="IPR045069">
    <property type="entry name" value="MATE_euk"/>
</dbReference>
<dbReference type="GO" id="GO:0015297">
    <property type="term" value="F:antiporter activity"/>
    <property type="evidence" value="ECO:0007669"/>
    <property type="project" value="InterPro"/>
</dbReference>
<feature type="transmembrane region" description="Helical" evidence="6">
    <location>
        <begin position="213"/>
        <end position="240"/>
    </location>
</feature>
<dbReference type="GO" id="GO:1990961">
    <property type="term" value="P:xenobiotic detoxification by transmembrane export across the plasma membrane"/>
    <property type="evidence" value="ECO:0007669"/>
    <property type="project" value="InterPro"/>
</dbReference>
<evidence type="ECO:0000256" key="1">
    <source>
        <dbReference type="ARBA" id="ARBA00004141"/>
    </source>
</evidence>
<name>A0A388MDU6_CHABU</name>
<evidence type="ECO:0000313" key="8">
    <source>
        <dbReference type="EMBL" id="GBG92734.1"/>
    </source>
</evidence>
<feature type="transmembrane region" description="Helical" evidence="6">
    <location>
        <begin position="333"/>
        <end position="354"/>
    </location>
</feature>
<evidence type="ECO:0000256" key="6">
    <source>
        <dbReference type="RuleBase" id="RU004914"/>
    </source>
</evidence>
<evidence type="ECO:0000256" key="5">
    <source>
        <dbReference type="ARBA" id="ARBA00023136"/>
    </source>
</evidence>
<dbReference type="GO" id="GO:0042910">
    <property type="term" value="F:xenobiotic transmembrane transporter activity"/>
    <property type="evidence" value="ECO:0007669"/>
    <property type="project" value="InterPro"/>
</dbReference>
<keyword evidence="3 6" id="KW-0812">Transmembrane</keyword>
<comment type="caution">
    <text evidence="8">The sequence shown here is derived from an EMBL/GenBank/DDBJ whole genome shotgun (WGS) entry which is preliminary data.</text>
</comment>
<feature type="transmembrane region" description="Helical" evidence="6">
    <location>
        <begin position="554"/>
        <end position="575"/>
    </location>
</feature>
<feature type="region of interest" description="Disordered" evidence="7">
    <location>
        <begin position="663"/>
        <end position="729"/>
    </location>
</feature>
<feature type="transmembrane region" description="Helical" evidence="6">
    <location>
        <begin position="621"/>
        <end position="640"/>
    </location>
</feature>
<dbReference type="InterPro" id="IPR002528">
    <property type="entry name" value="MATE_fam"/>
</dbReference>
<dbReference type="PANTHER" id="PTHR11206">
    <property type="entry name" value="MULTIDRUG RESISTANCE PROTEIN"/>
    <property type="match status" value="1"/>
</dbReference>
<comment type="subcellular location">
    <subcellularLocation>
        <location evidence="1">Membrane</location>
        <topology evidence="1">Multi-pass membrane protein</topology>
    </subcellularLocation>
</comment>
<keyword evidence="4 6" id="KW-1133">Transmembrane helix</keyword>
<dbReference type="OrthoDB" id="2126698at2759"/>
<evidence type="ECO:0000256" key="3">
    <source>
        <dbReference type="ARBA" id="ARBA00022692"/>
    </source>
</evidence>
<gene>
    <name evidence="8" type="ORF">CBR_g56896</name>
</gene>
<feature type="compositionally biased region" description="Basic and acidic residues" evidence="7">
    <location>
        <begin position="663"/>
        <end position="681"/>
    </location>
</feature>
<feature type="transmembrane region" description="Helical" evidence="6">
    <location>
        <begin position="514"/>
        <end position="534"/>
    </location>
</feature>
<dbReference type="CDD" id="cd13132">
    <property type="entry name" value="MATE_eukaryotic"/>
    <property type="match status" value="1"/>
</dbReference>
<dbReference type="EMBL" id="BFEA01001125">
    <property type="protein sequence ID" value="GBG92734.1"/>
    <property type="molecule type" value="Genomic_DNA"/>
</dbReference>
<dbReference type="STRING" id="69332.A0A388MDU6"/>
<comment type="similarity">
    <text evidence="2 6">Belongs to the multi antimicrobial extrusion (MATE) (TC 2.A.66.1) family.</text>
</comment>
<dbReference type="AlphaFoldDB" id="A0A388MDU6"/>
<dbReference type="NCBIfam" id="TIGR00797">
    <property type="entry name" value="matE"/>
    <property type="match status" value="1"/>
</dbReference>
<dbReference type="Pfam" id="PF01554">
    <property type="entry name" value="MatE"/>
    <property type="match status" value="2"/>
</dbReference>
<feature type="transmembrane region" description="Helical" evidence="6">
    <location>
        <begin position="246"/>
        <end position="264"/>
    </location>
</feature>
<organism evidence="8 9">
    <name type="scientific">Chara braunii</name>
    <name type="common">Braun's stonewort</name>
    <dbReference type="NCBI Taxonomy" id="69332"/>
    <lineage>
        <taxon>Eukaryota</taxon>
        <taxon>Viridiplantae</taxon>
        <taxon>Streptophyta</taxon>
        <taxon>Charophyceae</taxon>
        <taxon>Charales</taxon>
        <taxon>Characeae</taxon>
        <taxon>Chara</taxon>
    </lineage>
</organism>
<keyword evidence="9" id="KW-1185">Reference proteome</keyword>
<dbReference type="Gramene" id="GBG92734">
    <property type="protein sequence ID" value="GBG92734"/>
    <property type="gene ID" value="CBR_g56896"/>
</dbReference>
<feature type="transmembrane region" description="Helical" evidence="6">
    <location>
        <begin position="587"/>
        <end position="609"/>
    </location>
</feature>
<accession>A0A388MDU6</accession>
<reference evidence="8 9" key="1">
    <citation type="journal article" date="2018" name="Cell">
        <title>The Chara Genome: Secondary Complexity and Implications for Plant Terrestrialization.</title>
        <authorList>
            <person name="Nishiyama T."/>
            <person name="Sakayama H."/>
            <person name="Vries J.D."/>
            <person name="Buschmann H."/>
            <person name="Saint-Marcoux D."/>
            <person name="Ullrich K.K."/>
            <person name="Haas F.B."/>
            <person name="Vanderstraeten L."/>
            <person name="Becker D."/>
            <person name="Lang D."/>
            <person name="Vosolsobe S."/>
            <person name="Rombauts S."/>
            <person name="Wilhelmsson P.K.I."/>
            <person name="Janitza P."/>
            <person name="Kern R."/>
            <person name="Heyl A."/>
            <person name="Rumpler F."/>
            <person name="Villalobos L.I.A.C."/>
            <person name="Clay J.M."/>
            <person name="Skokan R."/>
            <person name="Toyoda A."/>
            <person name="Suzuki Y."/>
            <person name="Kagoshima H."/>
            <person name="Schijlen E."/>
            <person name="Tajeshwar N."/>
            <person name="Catarino B."/>
            <person name="Hetherington A.J."/>
            <person name="Saltykova A."/>
            <person name="Bonnot C."/>
            <person name="Breuninger H."/>
            <person name="Symeonidi A."/>
            <person name="Radhakrishnan G.V."/>
            <person name="Van Nieuwerburgh F."/>
            <person name="Deforce D."/>
            <person name="Chang C."/>
            <person name="Karol K.G."/>
            <person name="Hedrich R."/>
            <person name="Ulvskov P."/>
            <person name="Glockner G."/>
            <person name="Delwiche C.F."/>
            <person name="Petrasek J."/>
            <person name="Van de Peer Y."/>
            <person name="Friml J."/>
            <person name="Beilby M."/>
            <person name="Dolan L."/>
            <person name="Kohara Y."/>
            <person name="Sugano S."/>
            <person name="Fujiyama A."/>
            <person name="Delaux P.-M."/>
            <person name="Quint M."/>
            <person name="TheiBen G."/>
            <person name="Hagemann M."/>
            <person name="Harholt J."/>
            <person name="Dunand C."/>
            <person name="Zachgo S."/>
            <person name="Langdale J."/>
            <person name="Maumus F."/>
            <person name="Straeten D.V.D."/>
            <person name="Gould S.B."/>
            <person name="Rensing S.A."/>
        </authorList>
    </citation>
    <scope>NUCLEOTIDE SEQUENCE [LARGE SCALE GENOMIC DNA]</scope>
    <source>
        <strain evidence="8 9">S276</strain>
    </source>
</reference>
<feature type="transmembrane region" description="Helical" evidence="6">
    <location>
        <begin position="393"/>
        <end position="415"/>
    </location>
</feature>